<dbReference type="Pfam" id="PF07511">
    <property type="entry name" value="DUF1525"/>
    <property type="match status" value="1"/>
</dbReference>
<protein>
    <recommendedName>
        <fullName evidence="4">TIGR03757 family integrating conjugative element protein</fullName>
    </recommendedName>
</protein>
<dbReference type="OrthoDB" id="8448784at2"/>
<evidence type="ECO:0000313" key="3">
    <source>
        <dbReference type="Proteomes" id="UP000028500"/>
    </source>
</evidence>
<dbReference type="InterPro" id="IPR011090">
    <property type="entry name" value="Integr_conj_element_PFL4709"/>
</dbReference>
<dbReference type="NCBIfam" id="TIGR03757">
    <property type="entry name" value="conj_TIGR03757"/>
    <property type="match status" value="1"/>
</dbReference>
<reference evidence="2" key="1">
    <citation type="submission" date="2013-07" db="EMBL/GenBank/DDBJ databases">
        <title>Sub-species coevolution in mutualistic symbiosis.</title>
        <authorList>
            <person name="Murfin K."/>
            <person name="Klassen J."/>
            <person name="Lee M."/>
            <person name="Forst S."/>
            <person name="Stock P."/>
            <person name="Goodrich-Blair H."/>
        </authorList>
    </citation>
    <scope>NUCLEOTIDE SEQUENCE [LARGE SCALE GENOMIC DNA]</scope>
    <source>
        <strain evidence="2">Kraussei Quebec</strain>
    </source>
</reference>
<dbReference type="AlphaFoldDB" id="A0A077PGM1"/>
<gene>
    <name evidence="2" type="ORF">XBKQ1_2330001</name>
</gene>
<organism evidence="2 3">
    <name type="scientific">Xenorhabdus bovienii str. kraussei Quebec</name>
    <dbReference type="NCBI Taxonomy" id="1398203"/>
    <lineage>
        <taxon>Bacteria</taxon>
        <taxon>Pseudomonadati</taxon>
        <taxon>Pseudomonadota</taxon>
        <taxon>Gammaproteobacteria</taxon>
        <taxon>Enterobacterales</taxon>
        <taxon>Morganellaceae</taxon>
        <taxon>Xenorhabdus</taxon>
    </lineage>
</organism>
<dbReference type="Proteomes" id="UP000028500">
    <property type="component" value="Unassembled WGS sequence"/>
</dbReference>
<sequence length="132" mass="15023">MKKPGLLLLMGWMVSLSTGAKTVIYTDRQHPPVNLASGSQVVWLDAPEQFQQQYFAQLSADPRQAMKQAQTRLQSPQWHEQEQQIINAWQHVIRGRALGVQKYPAVVFDDRDVVYGTADMAKATALREQYQP</sequence>
<evidence type="ECO:0000256" key="1">
    <source>
        <dbReference type="SAM" id="SignalP"/>
    </source>
</evidence>
<feature type="chain" id="PRO_5001722075" description="TIGR03757 family integrating conjugative element protein" evidence="1">
    <location>
        <begin position="21"/>
        <end position="132"/>
    </location>
</feature>
<keyword evidence="1" id="KW-0732">Signal</keyword>
<dbReference type="RefSeq" id="WP_038248446.1">
    <property type="nucleotide sequence ID" value="NZ_CAWLZI010000218.1"/>
</dbReference>
<accession>A0A077PGM1</accession>
<comment type="caution">
    <text evidence="2">The sequence shown here is derived from an EMBL/GenBank/DDBJ whole genome shotgun (WGS) entry which is preliminary data.</text>
</comment>
<feature type="signal peptide" evidence="1">
    <location>
        <begin position="1"/>
        <end position="20"/>
    </location>
</feature>
<dbReference type="EMBL" id="CBSY010000150">
    <property type="protein sequence ID" value="CDH19797.1"/>
    <property type="molecule type" value="Genomic_DNA"/>
</dbReference>
<name>A0A077PGM1_XENBV</name>
<evidence type="ECO:0008006" key="4">
    <source>
        <dbReference type="Google" id="ProtNLM"/>
    </source>
</evidence>
<proteinExistence type="predicted"/>
<evidence type="ECO:0000313" key="2">
    <source>
        <dbReference type="EMBL" id="CDH19797.1"/>
    </source>
</evidence>
<dbReference type="HOGENOM" id="CLU_126563_0_0_6"/>
<keyword evidence="3" id="KW-1185">Reference proteome</keyword>